<dbReference type="InterPro" id="IPR058637">
    <property type="entry name" value="YknX-like_C"/>
</dbReference>
<protein>
    <submittedName>
        <fullName evidence="5">RND family efflux transporter, MFP subunit</fullName>
    </submittedName>
</protein>
<feature type="domain" description="Multidrug resistance protein MdtA-like barrel-sandwich hybrid" evidence="3">
    <location>
        <begin position="71"/>
        <end position="214"/>
    </location>
</feature>
<dbReference type="GO" id="GO:1990281">
    <property type="term" value="C:efflux pump complex"/>
    <property type="evidence" value="ECO:0007669"/>
    <property type="project" value="TreeGrafter"/>
</dbReference>
<dbReference type="Gene3D" id="2.40.30.170">
    <property type="match status" value="1"/>
</dbReference>
<dbReference type="Gene3D" id="2.40.420.20">
    <property type="match status" value="1"/>
</dbReference>
<dbReference type="STRING" id="146817.SAMN04488502_105100"/>
<evidence type="ECO:0000256" key="2">
    <source>
        <dbReference type="SAM" id="Phobius"/>
    </source>
</evidence>
<dbReference type="EMBL" id="FNHB01000005">
    <property type="protein sequence ID" value="SDM51579.1"/>
    <property type="molecule type" value="Genomic_DNA"/>
</dbReference>
<comment type="similarity">
    <text evidence="1">Belongs to the membrane fusion protein (MFP) (TC 8.A.1) family.</text>
</comment>
<dbReference type="Gene3D" id="1.10.287.470">
    <property type="entry name" value="Helix hairpin bin"/>
    <property type="match status" value="1"/>
</dbReference>
<gene>
    <name evidence="5" type="ORF">SAMN04488502_105100</name>
</gene>
<name>A0A1G9TV20_9FIRM</name>
<dbReference type="AlphaFoldDB" id="A0A1G9TV20"/>
<dbReference type="RefSeq" id="WP_245698124.1">
    <property type="nucleotide sequence ID" value="NZ_FNHB01000005.1"/>
</dbReference>
<evidence type="ECO:0000259" key="4">
    <source>
        <dbReference type="Pfam" id="PF25989"/>
    </source>
</evidence>
<keyword evidence="6" id="KW-1185">Reference proteome</keyword>
<dbReference type="GO" id="GO:0015562">
    <property type="term" value="F:efflux transmembrane transporter activity"/>
    <property type="evidence" value="ECO:0007669"/>
    <property type="project" value="TreeGrafter"/>
</dbReference>
<organism evidence="5 6">
    <name type="scientific">Dendrosporobacter quercicolus</name>
    <dbReference type="NCBI Taxonomy" id="146817"/>
    <lineage>
        <taxon>Bacteria</taxon>
        <taxon>Bacillati</taxon>
        <taxon>Bacillota</taxon>
        <taxon>Negativicutes</taxon>
        <taxon>Selenomonadales</taxon>
        <taxon>Sporomusaceae</taxon>
        <taxon>Dendrosporobacter</taxon>
    </lineage>
</organism>
<evidence type="ECO:0000256" key="1">
    <source>
        <dbReference type="ARBA" id="ARBA00009477"/>
    </source>
</evidence>
<dbReference type="Pfam" id="PF25989">
    <property type="entry name" value="YknX_C"/>
    <property type="match status" value="1"/>
</dbReference>
<reference evidence="5 6" key="1">
    <citation type="submission" date="2016-10" db="EMBL/GenBank/DDBJ databases">
        <authorList>
            <person name="de Groot N.N."/>
        </authorList>
    </citation>
    <scope>NUCLEOTIDE SEQUENCE [LARGE SCALE GENOMIC DNA]</scope>
    <source>
        <strain evidence="5 6">DSM 1736</strain>
    </source>
</reference>
<dbReference type="PANTHER" id="PTHR30469">
    <property type="entry name" value="MULTIDRUG RESISTANCE PROTEIN MDTA"/>
    <property type="match status" value="1"/>
</dbReference>
<sequence>MGNFIQQYRRITIALAVFFILAALIFSLFSWPWFRNMPVKAPVPVAAVPVNTVNKPVRLVREGFAGNAAAVPVNADYTGRVSELYITEGQPVKAGQPLLKLEALDGQSSGTVTTNPPAEAGQHLQDNYDNALKKFTSYQKLYEQGAVARRDLENAAAALQEARRSLDSSRNGPSASAAAAMLSGSVAVKASIDGIVTGLSAALGKTVQAGQQLMALGSGQEINVVLRLEQNDLYLIHLGAAVTIEAPGKTVPGQVYSIYPAVEEQQISSFLAHVKLADQPEPLLEPGMAVTARIDTGKSAAVLAVPSGSVFQDEQGQSFIYAAVNGTAVRQAVSLGESLGDFTEVTSSLPPDMLVITGNPAEIKHGDAITVSP</sequence>
<dbReference type="Proteomes" id="UP000214880">
    <property type="component" value="Unassembled WGS sequence"/>
</dbReference>
<dbReference type="NCBIfam" id="TIGR01730">
    <property type="entry name" value="RND_mfp"/>
    <property type="match status" value="1"/>
</dbReference>
<keyword evidence="2" id="KW-0812">Transmembrane</keyword>
<dbReference type="InterPro" id="IPR006143">
    <property type="entry name" value="RND_pump_MFP"/>
</dbReference>
<dbReference type="Pfam" id="PF25917">
    <property type="entry name" value="BSH_RND"/>
    <property type="match status" value="1"/>
</dbReference>
<evidence type="ECO:0000313" key="5">
    <source>
        <dbReference type="EMBL" id="SDM51579.1"/>
    </source>
</evidence>
<evidence type="ECO:0000313" key="6">
    <source>
        <dbReference type="Proteomes" id="UP000214880"/>
    </source>
</evidence>
<feature type="transmembrane region" description="Helical" evidence="2">
    <location>
        <begin position="12"/>
        <end position="34"/>
    </location>
</feature>
<accession>A0A1G9TV20</accession>
<dbReference type="Gene3D" id="2.40.50.100">
    <property type="match status" value="1"/>
</dbReference>
<dbReference type="PRINTS" id="PR01490">
    <property type="entry name" value="RTXTOXIND"/>
</dbReference>
<keyword evidence="2" id="KW-1133">Transmembrane helix</keyword>
<evidence type="ECO:0000259" key="3">
    <source>
        <dbReference type="Pfam" id="PF25917"/>
    </source>
</evidence>
<dbReference type="SUPFAM" id="SSF111369">
    <property type="entry name" value="HlyD-like secretion proteins"/>
    <property type="match status" value="1"/>
</dbReference>
<dbReference type="InterPro" id="IPR058625">
    <property type="entry name" value="MdtA-like_BSH"/>
</dbReference>
<feature type="domain" description="YknX-like C-terminal permuted SH3-like" evidence="4">
    <location>
        <begin position="302"/>
        <end position="371"/>
    </location>
</feature>
<keyword evidence="2" id="KW-0472">Membrane</keyword>
<dbReference type="PANTHER" id="PTHR30469:SF15">
    <property type="entry name" value="HLYD FAMILY OF SECRETION PROTEINS"/>
    <property type="match status" value="1"/>
</dbReference>
<proteinExistence type="inferred from homology"/>